<evidence type="ECO:0000313" key="1">
    <source>
        <dbReference type="EMBL" id="CAF4949186.1"/>
    </source>
</evidence>
<keyword evidence="2" id="KW-1185">Reference proteome</keyword>
<proteinExistence type="predicted"/>
<sequence>MCRCRNVTVNKTSPKMKRRLPPVREDIPQHSMCNSDLVVYTMVTTTAVLSYINSLNGDFVHDDIPAIVTNSDVTGSSLKQLFLDDFWGTPMVDPHSHKSYRPLTTLSFR</sequence>
<dbReference type="AlphaFoldDB" id="A0A821XTU3"/>
<accession>A0A821XTU3</accession>
<evidence type="ECO:0000313" key="2">
    <source>
        <dbReference type="Proteomes" id="UP000663880"/>
    </source>
</evidence>
<gene>
    <name evidence="1" type="ORF">PMACD_LOCUS15511</name>
</gene>
<dbReference type="PANTHER" id="PTHR44216:SF3">
    <property type="entry name" value="PROTEIN O-MANNOSYL-TRANSFERASE TMTC2"/>
    <property type="match status" value="1"/>
</dbReference>
<organism evidence="1 2">
    <name type="scientific">Pieris macdunnoughi</name>
    <dbReference type="NCBI Taxonomy" id="345717"/>
    <lineage>
        <taxon>Eukaryota</taxon>
        <taxon>Metazoa</taxon>
        <taxon>Ecdysozoa</taxon>
        <taxon>Arthropoda</taxon>
        <taxon>Hexapoda</taxon>
        <taxon>Insecta</taxon>
        <taxon>Pterygota</taxon>
        <taxon>Neoptera</taxon>
        <taxon>Endopterygota</taxon>
        <taxon>Lepidoptera</taxon>
        <taxon>Glossata</taxon>
        <taxon>Ditrysia</taxon>
        <taxon>Papilionoidea</taxon>
        <taxon>Pieridae</taxon>
        <taxon>Pierinae</taxon>
        <taxon>Pieris</taxon>
    </lineage>
</organism>
<dbReference type="PANTHER" id="PTHR44216">
    <property type="entry name" value="PROTEIN O-MANNOSYL-TRANSFERASE TMTC2"/>
    <property type="match status" value="1"/>
</dbReference>
<protein>
    <submittedName>
        <fullName evidence="1">Uncharacterized protein</fullName>
    </submittedName>
</protein>
<dbReference type="EMBL" id="CAJOBZ010000071">
    <property type="protein sequence ID" value="CAF4949186.1"/>
    <property type="molecule type" value="Genomic_DNA"/>
</dbReference>
<name>A0A821XTU3_9NEOP</name>
<reference evidence="1" key="1">
    <citation type="submission" date="2021-02" db="EMBL/GenBank/DDBJ databases">
        <authorList>
            <person name="Steward A R."/>
        </authorList>
    </citation>
    <scope>NUCLEOTIDE SEQUENCE</scope>
</reference>
<dbReference type="InterPro" id="IPR052384">
    <property type="entry name" value="TMTC_O-mannosyltransferase"/>
</dbReference>
<dbReference type="Proteomes" id="UP000663880">
    <property type="component" value="Unassembled WGS sequence"/>
</dbReference>
<comment type="caution">
    <text evidence="1">The sequence shown here is derived from an EMBL/GenBank/DDBJ whole genome shotgun (WGS) entry which is preliminary data.</text>
</comment>
<dbReference type="OrthoDB" id="1658288at2759"/>